<gene>
    <name evidence="1" type="ORF">GD597_17250</name>
</gene>
<evidence type="ECO:0000313" key="2">
    <source>
        <dbReference type="Proteomes" id="UP000598971"/>
    </source>
</evidence>
<dbReference type="AlphaFoldDB" id="A0A8J8FGY2"/>
<comment type="caution">
    <text evidence="1">The sequence shown here is derived from an EMBL/GenBank/DDBJ whole genome shotgun (WGS) entry which is preliminary data.</text>
</comment>
<dbReference type="InterPro" id="IPR025412">
    <property type="entry name" value="DUF4304"/>
</dbReference>
<reference evidence="1" key="1">
    <citation type="submission" date="2019-10" db="EMBL/GenBank/DDBJ databases">
        <title>Draft genome sequence of Panacibacter sp. KCS-6.</title>
        <authorList>
            <person name="Yim K.J."/>
        </authorList>
    </citation>
    <scope>NUCLEOTIDE SEQUENCE</scope>
    <source>
        <strain evidence="1">KCS-6</strain>
    </source>
</reference>
<name>A0A8J8FGY2_9BACT</name>
<dbReference type="EMBL" id="WHPF01000013">
    <property type="protein sequence ID" value="NNV57222.1"/>
    <property type="molecule type" value="Genomic_DNA"/>
</dbReference>
<sequence length="244" mass="28430">MTHKTSDTLQDFDPKKYFTKARRQYIDEPLKALGFKQYKSSVVARITSGNIFQFLDFQKSAYGGQNFTVNVAIRPLFSRNDEYLTLLPGNRLGLMATKSKSDKWWNYTTELEGNENFADLFDKISKYAIPFFELTQNSKDIIAAYEKNFLGINKFGDRVAWGTVGWEDFDLGHIYLHAGQIKKAFKHFNACYKEFIRDDRDWAQEAAKKCLEIQNIIELGKLQIDDYLADTINYSKEKLKLTDW</sequence>
<dbReference type="Proteomes" id="UP000598971">
    <property type="component" value="Unassembled WGS sequence"/>
</dbReference>
<evidence type="ECO:0000313" key="1">
    <source>
        <dbReference type="EMBL" id="NNV57222.1"/>
    </source>
</evidence>
<proteinExistence type="predicted"/>
<protein>
    <submittedName>
        <fullName evidence="1">DUF4304 domain-containing protein</fullName>
    </submittedName>
</protein>
<keyword evidence="2" id="KW-1185">Reference proteome</keyword>
<dbReference type="Pfam" id="PF14137">
    <property type="entry name" value="DUF4304"/>
    <property type="match status" value="1"/>
</dbReference>
<accession>A0A8J8FGY2</accession>
<organism evidence="1 2">
    <name type="scientific">Limnovirga soli</name>
    <dbReference type="NCBI Taxonomy" id="2656915"/>
    <lineage>
        <taxon>Bacteria</taxon>
        <taxon>Pseudomonadati</taxon>
        <taxon>Bacteroidota</taxon>
        <taxon>Chitinophagia</taxon>
        <taxon>Chitinophagales</taxon>
        <taxon>Chitinophagaceae</taxon>
        <taxon>Limnovirga</taxon>
    </lineage>
</organism>
<dbReference type="RefSeq" id="WP_171609171.1">
    <property type="nucleotide sequence ID" value="NZ_WHPF01000013.1"/>
</dbReference>